<dbReference type="InterPro" id="IPR050248">
    <property type="entry name" value="Polysacc_deacetylase_ArnD"/>
</dbReference>
<name>A0A7W9BTF8_9SPHN</name>
<evidence type="ECO:0000256" key="2">
    <source>
        <dbReference type="ARBA" id="ARBA00010973"/>
    </source>
</evidence>
<evidence type="ECO:0000256" key="1">
    <source>
        <dbReference type="ARBA" id="ARBA00003236"/>
    </source>
</evidence>
<evidence type="ECO:0000313" key="8">
    <source>
        <dbReference type="EMBL" id="MBB5729809.1"/>
    </source>
</evidence>
<dbReference type="Gene3D" id="3.20.20.370">
    <property type="entry name" value="Glycoside hydrolase/deacetylase"/>
    <property type="match status" value="1"/>
</dbReference>
<feature type="domain" description="NodB homology" evidence="7">
    <location>
        <begin position="35"/>
        <end position="256"/>
    </location>
</feature>
<accession>A0A7W9BTF8</accession>
<dbReference type="GO" id="GO:0046872">
    <property type="term" value="F:metal ion binding"/>
    <property type="evidence" value="ECO:0007669"/>
    <property type="project" value="UniProtKB-KW"/>
</dbReference>
<dbReference type="PANTHER" id="PTHR10587">
    <property type="entry name" value="GLYCOSYL TRANSFERASE-RELATED"/>
    <property type="match status" value="1"/>
</dbReference>
<dbReference type="InterPro" id="IPR011330">
    <property type="entry name" value="Glyco_hydro/deAcase_b/a-brl"/>
</dbReference>
<dbReference type="PROSITE" id="PS51257">
    <property type="entry name" value="PROKAR_LIPOPROTEIN"/>
    <property type="match status" value="1"/>
</dbReference>
<dbReference type="Pfam" id="PF01522">
    <property type="entry name" value="Polysacc_deac_1"/>
    <property type="match status" value="1"/>
</dbReference>
<dbReference type="AlphaFoldDB" id="A0A7W9BTF8"/>
<gene>
    <name evidence="8" type="ORF">FHS99_002305</name>
</gene>
<dbReference type="GO" id="GO:0016810">
    <property type="term" value="F:hydrolase activity, acting on carbon-nitrogen (but not peptide) bonds"/>
    <property type="evidence" value="ECO:0007669"/>
    <property type="project" value="InterPro"/>
</dbReference>
<dbReference type="GO" id="GO:0005975">
    <property type="term" value="P:carbohydrate metabolic process"/>
    <property type="evidence" value="ECO:0007669"/>
    <property type="project" value="InterPro"/>
</dbReference>
<dbReference type="PANTHER" id="PTHR10587:SF133">
    <property type="entry name" value="CHITIN DEACETYLASE 1-RELATED"/>
    <property type="match status" value="1"/>
</dbReference>
<dbReference type="OrthoDB" id="115239at2"/>
<organism evidence="8 9">
    <name type="scientific">Sphingomonas prati</name>
    <dbReference type="NCBI Taxonomy" id="1843237"/>
    <lineage>
        <taxon>Bacteria</taxon>
        <taxon>Pseudomonadati</taxon>
        <taxon>Pseudomonadota</taxon>
        <taxon>Alphaproteobacteria</taxon>
        <taxon>Sphingomonadales</taxon>
        <taxon>Sphingomonadaceae</taxon>
        <taxon>Sphingomonas</taxon>
    </lineage>
</organism>
<protein>
    <recommendedName>
        <fullName evidence="3">Chitooligosaccharide deacetylase</fullName>
    </recommendedName>
    <alternativeName>
        <fullName evidence="6">Nodulation protein B</fullName>
    </alternativeName>
</protein>
<reference evidence="8 9" key="1">
    <citation type="submission" date="2020-08" db="EMBL/GenBank/DDBJ databases">
        <title>Genomic Encyclopedia of Type Strains, Phase IV (KMG-IV): sequencing the most valuable type-strain genomes for metagenomic binning, comparative biology and taxonomic classification.</title>
        <authorList>
            <person name="Goeker M."/>
        </authorList>
    </citation>
    <scope>NUCLEOTIDE SEQUENCE [LARGE SCALE GENOMIC DNA]</scope>
    <source>
        <strain evidence="8 9">DSM 103336</strain>
    </source>
</reference>
<evidence type="ECO:0000259" key="7">
    <source>
        <dbReference type="PROSITE" id="PS51677"/>
    </source>
</evidence>
<keyword evidence="9" id="KW-1185">Reference proteome</keyword>
<sequence length="314" mass="34850">MAVHPDRRTLLAGLATSGLVAGCARPDRGRAAATPGIAVTIDDFDLSDTPLLSGSERDAAILAALRRHRVKAAGFVAGKYVDATLAPRILTRWSDEGHILGNHSFSHRYFSGQDPAGLMADILRCEPLLSRYAGFRRLFRFPYLAEGKTATGRDAMRALLDRHRYRNAPVTIDTSDWCIDNRLKARLAVDPRSAIAPYRRFYLDHVWERATFYDGLARSLFGHSIDHTILLHHRLTTGLFLDDMLAMFRARGWRLVDAETAFASSTLALKPDTLPAGQSLIWSLAKADGRFAGQLRYPGEDGDYEAPRMDARGL</sequence>
<keyword evidence="5" id="KW-0378">Hydrolase</keyword>
<evidence type="ECO:0000256" key="6">
    <source>
        <dbReference type="ARBA" id="ARBA00032976"/>
    </source>
</evidence>
<dbReference type="InterPro" id="IPR006311">
    <property type="entry name" value="TAT_signal"/>
</dbReference>
<comment type="function">
    <text evidence="1">Is involved in generating a small heat-stable compound (Nod), an acylated oligomer of N-acetylglucosamine, that stimulates mitosis in various plant protoplasts.</text>
</comment>
<dbReference type="GO" id="GO:0016020">
    <property type="term" value="C:membrane"/>
    <property type="evidence" value="ECO:0007669"/>
    <property type="project" value="TreeGrafter"/>
</dbReference>
<dbReference type="RefSeq" id="WP_157176035.1">
    <property type="nucleotide sequence ID" value="NZ_BMJP01000003.1"/>
</dbReference>
<dbReference type="InterPro" id="IPR002509">
    <property type="entry name" value="NODB_dom"/>
</dbReference>
<proteinExistence type="inferred from homology"/>
<evidence type="ECO:0000256" key="4">
    <source>
        <dbReference type="ARBA" id="ARBA00022723"/>
    </source>
</evidence>
<dbReference type="Proteomes" id="UP000546701">
    <property type="component" value="Unassembled WGS sequence"/>
</dbReference>
<keyword evidence="4" id="KW-0479">Metal-binding</keyword>
<evidence type="ECO:0000313" key="9">
    <source>
        <dbReference type="Proteomes" id="UP000546701"/>
    </source>
</evidence>
<dbReference type="PROSITE" id="PS51318">
    <property type="entry name" value="TAT"/>
    <property type="match status" value="1"/>
</dbReference>
<dbReference type="SUPFAM" id="SSF88713">
    <property type="entry name" value="Glycoside hydrolase/deacetylase"/>
    <property type="match status" value="1"/>
</dbReference>
<dbReference type="EMBL" id="JACIJR010000005">
    <property type="protein sequence ID" value="MBB5729809.1"/>
    <property type="molecule type" value="Genomic_DNA"/>
</dbReference>
<comment type="caution">
    <text evidence="8">The sequence shown here is derived from an EMBL/GenBank/DDBJ whole genome shotgun (WGS) entry which is preliminary data.</text>
</comment>
<dbReference type="PROSITE" id="PS51677">
    <property type="entry name" value="NODB"/>
    <property type="match status" value="1"/>
</dbReference>
<comment type="similarity">
    <text evidence="2">Belongs to the polysaccharide deacetylase family.</text>
</comment>
<evidence type="ECO:0000256" key="5">
    <source>
        <dbReference type="ARBA" id="ARBA00022801"/>
    </source>
</evidence>
<evidence type="ECO:0000256" key="3">
    <source>
        <dbReference type="ARBA" id="ARBA00020071"/>
    </source>
</evidence>